<keyword evidence="3" id="KW-1185">Reference proteome</keyword>
<evidence type="ECO:0000313" key="3">
    <source>
        <dbReference type="Proteomes" id="UP000545386"/>
    </source>
</evidence>
<accession>A0A842HS34</accession>
<dbReference type="AlphaFoldDB" id="A0A842HS34"/>
<dbReference type="RefSeq" id="WP_185780685.1">
    <property type="nucleotide sequence ID" value="NZ_JACJUU010000018.1"/>
</dbReference>
<proteinExistence type="predicted"/>
<protein>
    <submittedName>
        <fullName evidence="2">Uncharacterized protein</fullName>
    </submittedName>
</protein>
<feature type="region of interest" description="Disordered" evidence="1">
    <location>
        <begin position="1"/>
        <end position="21"/>
    </location>
</feature>
<reference evidence="2 3" key="1">
    <citation type="submission" date="2020-08" db="EMBL/GenBank/DDBJ databases">
        <title>Paraeoetvoesia sp. YC-7-48 draft genome sequence.</title>
        <authorList>
            <person name="Yao L."/>
        </authorList>
    </citation>
    <scope>NUCLEOTIDE SEQUENCE [LARGE SCALE GENOMIC DNA]</scope>
    <source>
        <strain evidence="3">YC-7-48</strain>
    </source>
</reference>
<dbReference type="EMBL" id="JACJUU010000018">
    <property type="protein sequence ID" value="MBC2771053.1"/>
    <property type="molecule type" value="Genomic_DNA"/>
</dbReference>
<organism evidence="2 3">
    <name type="scientific">Pusillimonas minor</name>
    <dbReference type="NCBI Taxonomy" id="2697024"/>
    <lineage>
        <taxon>Bacteria</taxon>
        <taxon>Pseudomonadati</taxon>
        <taxon>Pseudomonadota</taxon>
        <taxon>Betaproteobacteria</taxon>
        <taxon>Burkholderiales</taxon>
        <taxon>Alcaligenaceae</taxon>
        <taxon>Pusillimonas</taxon>
    </lineage>
</organism>
<name>A0A842HS34_9BURK</name>
<sequence>MNTLNKHEHGPPSDQNDNPNQITPIRVYVVFRNPEQAELFEKLLRRLTRADLHALLFPETDVNALLAAVGCVRGPLKQLRKMPNSTQER</sequence>
<feature type="compositionally biased region" description="Basic and acidic residues" evidence="1">
    <location>
        <begin position="1"/>
        <end position="11"/>
    </location>
</feature>
<evidence type="ECO:0000313" key="2">
    <source>
        <dbReference type="EMBL" id="MBC2771053.1"/>
    </source>
</evidence>
<dbReference type="Proteomes" id="UP000545386">
    <property type="component" value="Unassembled WGS sequence"/>
</dbReference>
<evidence type="ECO:0000256" key="1">
    <source>
        <dbReference type="SAM" id="MobiDB-lite"/>
    </source>
</evidence>
<gene>
    <name evidence="2" type="ORF">GTU67_14175</name>
</gene>
<comment type="caution">
    <text evidence="2">The sequence shown here is derived from an EMBL/GenBank/DDBJ whole genome shotgun (WGS) entry which is preliminary data.</text>
</comment>